<keyword evidence="6" id="KW-0814">Transposable element</keyword>
<dbReference type="GO" id="GO:0006313">
    <property type="term" value="P:DNA transposition"/>
    <property type="evidence" value="ECO:0007669"/>
    <property type="project" value="UniProtKB-UniRule"/>
</dbReference>
<evidence type="ECO:0000313" key="9">
    <source>
        <dbReference type="Proteomes" id="UP000035800"/>
    </source>
</evidence>
<feature type="coiled-coil region" evidence="7">
    <location>
        <begin position="1"/>
        <end position="28"/>
    </location>
</feature>
<keyword evidence="5 6" id="KW-0233">DNA recombination</keyword>
<evidence type="ECO:0000313" key="8">
    <source>
        <dbReference type="EMBL" id="AIT10948.1"/>
    </source>
</evidence>
<reference evidence="8 9" key="2">
    <citation type="journal article" date="2014" name="Emerg. Microbes Infect.">
        <title>Potential impact on kidney infection: a whole-genome analysis of Leptospira santarosai serovar Shermani.</title>
        <authorList>
            <person name="Chou L.F."/>
            <person name="Chen T.W."/>
            <person name="Ko Y.C."/>
            <person name="Pan M.J."/>
            <person name="Tian Y.C."/>
            <person name="Chiu C.H."/>
            <person name="Tang P."/>
            <person name="Hung C.C."/>
            <person name="Yang C.W."/>
        </authorList>
    </citation>
    <scope>NUCLEOTIDE SEQUENCE</scope>
    <source>
        <strain evidence="8 9">LT 821</strain>
    </source>
</reference>
<evidence type="ECO:0000256" key="5">
    <source>
        <dbReference type="ARBA" id="ARBA00023172"/>
    </source>
</evidence>
<dbReference type="GO" id="GO:0003677">
    <property type="term" value="F:DNA binding"/>
    <property type="evidence" value="ECO:0007669"/>
    <property type="project" value="UniProtKB-UniRule"/>
</dbReference>
<dbReference type="Proteomes" id="UP000035800">
    <property type="component" value="Chromosome I"/>
</dbReference>
<reference evidence="8 9" key="1">
    <citation type="journal article" date="2012" name="Gene">
        <title>Sequence of Leptospira santarosai serovar Shermani genome and prediction of virulence-associated genes.</title>
        <authorList>
            <person name="Chou L.F."/>
            <person name="Chen Y.T."/>
            <person name="Lu C.W."/>
            <person name="Ko Y.C."/>
            <person name="Tang C.Y."/>
            <person name="Pan M.J."/>
            <person name="Tian Y.C."/>
            <person name="Chiu C.H."/>
            <person name="Hung C.C."/>
            <person name="Yang C.W."/>
        </authorList>
    </citation>
    <scope>NUCLEOTIDE SEQUENCE [LARGE SCALE GENOMIC DNA]</scope>
    <source>
        <strain evidence="8">LT 821</strain>
    </source>
</reference>
<dbReference type="PANTHER" id="PTHR33217:SF7">
    <property type="entry name" value="TRANSPOSASE FOR INSERTION SEQUENCE ELEMENT IS1081"/>
    <property type="match status" value="1"/>
</dbReference>
<organism evidence="8 9">
    <name type="scientific">Leptospira santarosai serovar Shermani str. LT 821</name>
    <dbReference type="NCBI Taxonomy" id="758847"/>
    <lineage>
        <taxon>Bacteria</taxon>
        <taxon>Pseudomonadati</taxon>
        <taxon>Spirochaetota</taxon>
        <taxon>Spirochaetia</taxon>
        <taxon>Leptospirales</taxon>
        <taxon>Leptospiraceae</taxon>
        <taxon>Leptospira</taxon>
    </lineage>
</organism>
<comment type="similarity">
    <text evidence="2 6">Belongs to the transposase mutator family.</text>
</comment>
<comment type="function">
    <text evidence="1 6">Required for the transposition of the insertion element.</text>
</comment>
<keyword evidence="7" id="KW-0175">Coiled coil</keyword>
<evidence type="ECO:0000256" key="2">
    <source>
        <dbReference type="ARBA" id="ARBA00010961"/>
    </source>
</evidence>
<keyword evidence="4 6" id="KW-0238">DNA-binding</keyword>
<name>A0A097ESN4_9LEPT</name>
<evidence type="ECO:0000256" key="3">
    <source>
        <dbReference type="ARBA" id="ARBA00022578"/>
    </source>
</evidence>
<dbReference type="PANTHER" id="PTHR33217">
    <property type="entry name" value="TRANSPOSASE FOR INSERTION SEQUENCE ELEMENT IS1081"/>
    <property type="match status" value="1"/>
</dbReference>
<protein>
    <recommendedName>
        <fullName evidence="6">Mutator family transposase</fullName>
    </recommendedName>
</protein>
<proteinExistence type="inferred from homology"/>
<accession>A0A097ESN4</accession>
<dbReference type="AlphaFoldDB" id="A0A097ESN4"/>
<dbReference type="GO" id="GO:0004803">
    <property type="term" value="F:transposase activity"/>
    <property type="evidence" value="ECO:0007669"/>
    <property type="project" value="UniProtKB-UniRule"/>
</dbReference>
<dbReference type="InterPro" id="IPR001207">
    <property type="entry name" value="Transposase_mutator"/>
</dbReference>
<dbReference type="EMBL" id="CP006694">
    <property type="protein sequence ID" value="AIT10948.1"/>
    <property type="molecule type" value="Genomic_DNA"/>
</dbReference>
<dbReference type="Pfam" id="PF00872">
    <property type="entry name" value="Transposase_mut"/>
    <property type="match status" value="1"/>
</dbReference>
<keyword evidence="3 6" id="KW-0815">Transposition</keyword>
<dbReference type="KEGG" id="lst:LSS_22045"/>
<evidence type="ECO:0000256" key="6">
    <source>
        <dbReference type="RuleBase" id="RU365089"/>
    </source>
</evidence>
<gene>
    <name evidence="8" type="ORF">LSS_22045</name>
</gene>
<evidence type="ECO:0000256" key="1">
    <source>
        <dbReference type="ARBA" id="ARBA00002190"/>
    </source>
</evidence>
<sequence length="109" mass="12694">MLKAIQAQENKEEALKKAEAASIKLKDMKFHKASEIVSEGISETTNYMNFPSEHWTRLRTNNPLERIMKEIRRRTRVIGSFPDENSAFMLVTARLRYIAHTKWGNKKVS</sequence>
<evidence type="ECO:0000256" key="7">
    <source>
        <dbReference type="SAM" id="Coils"/>
    </source>
</evidence>
<evidence type="ECO:0000256" key="4">
    <source>
        <dbReference type="ARBA" id="ARBA00023125"/>
    </source>
</evidence>